<dbReference type="SUPFAM" id="SSF52540">
    <property type="entry name" value="P-loop containing nucleoside triphosphate hydrolases"/>
    <property type="match status" value="1"/>
</dbReference>
<dbReference type="FunFam" id="3.40.50.300:FF:000016">
    <property type="entry name" value="Oligopeptide ABC transporter ATP-binding component"/>
    <property type="match status" value="1"/>
</dbReference>
<evidence type="ECO:0000256" key="6">
    <source>
        <dbReference type="ARBA" id="ARBA00022840"/>
    </source>
</evidence>
<dbReference type="Pfam" id="PF00005">
    <property type="entry name" value="ABC_tran"/>
    <property type="match status" value="1"/>
</dbReference>
<protein>
    <submittedName>
        <fullName evidence="9">ABC transporter ATP-binding protein</fullName>
    </submittedName>
</protein>
<proteinExistence type="inferred from homology"/>
<sequence>MNLSEEKVLAVRNLQVEFSTPRGIVPVVGGLSYTLSKGRVLAVVGESGSGKSVHALSLLGLLPAAGRVTGGEVLLNGQNLLSLSSQEMRSLRGRKISMIFQDPSASLNPVLTIGEQLVETLRAHQKISRAEARSRAAQLLSQVGIKEAEKRLDEYPFQFSGGMCQRVMIAMALLLSPDVLIADEPTTALDVTIQAQILDLIKTLQQKSGMSVVFITHNLALSANIADEVLVLYGGLCMEQACAQDLFNNPLHPYTKGLLSSLASLHQTAEELPAIAGTPPVPGEITQGCPFAPRCPQASEKCKQQLPPLFEKDGRCVRCWLEENK</sequence>
<evidence type="ECO:0000256" key="1">
    <source>
        <dbReference type="ARBA" id="ARBA00004417"/>
    </source>
</evidence>
<reference evidence="9" key="1">
    <citation type="submission" date="2019-04" db="EMBL/GenBank/DDBJ databases">
        <title>Evolution of Biomass-Degrading Anaerobic Consortia Revealed by Metagenomics.</title>
        <authorList>
            <person name="Peng X."/>
        </authorList>
    </citation>
    <scope>NUCLEOTIDE SEQUENCE</scope>
    <source>
        <strain evidence="9">SIG66</strain>
    </source>
</reference>
<dbReference type="Pfam" id="PF08352">
    <property type="entry name" value="oligo_HPY"/>
    <property type="match status" value="1"/>
</dbReference>
<evidence type="ECO:0000256" key="7">
    <source>
        <dbReference type="ARBA" id="ARBA00023136"/>
    </source>
</evidence>
<dbReference type="AlphaFoldDB" id="A0A928HGA0"/>
<dbReference type="PROSITE" id="PS50893">
    <property type="entry name" value="ABC_TRANSPORTER_2"/>
    <property type="match status" value="1"/>
</dbReference>
<gene>
    <name evidence="9" type="ORF">E7027_05220</name>
</gene>
<dbReference type="SMART" id="SM00382">
    <property type="entry name" value="AAA"/>
    <property type="match status" value="1"/>
</dbReference>
<evidence type="ECO:0000313" key="10">
    <source>
        <dbReference type="Proteomes" id="UP000725649"/>
    </source>
</evidence>
<evidence type="ECO:0000256" key="2">
    <source>
        <dbReference type="ARBA" id="ARBA00005417"/>
    </source>
</evidence>
<dbReference type="PANTHER" id="PTHR43297:SF2">
    <property type="entry name" value="DIPEPTIDE TRANSPORT ATP-BINDING PROTEIN DPPD"/>
    <property type="match status" value="1"/>
</dbReference>
<evidence type="ECO:0000256" key="3">
    <source>
        <dbReference type="ARBA" id="ARBA00022448"/>
    </source>
</evidence>
<dbReference type="NCBIfam" id="TIGR01727">
    <property type="entry name" value="oligo_HPY"/>
    <property type="match status" value="1"/>
</dbReference>
<keyword evidence="7" id="KW-0472">Membrane</keyword>
<dbReference type="Proteomes" id="UP000725649">
    <property type="component" value="Unassembled WGS sequence"/>
</dbReference>
<evidence type="ECO:0000256" key="5">
    <source>
        <dbReference type="ARBA" id="ARBA00022741"/>
    </source>
</evidence>
<dbReference type="GO" id="GO:0005886">
    <property type="term" value="C:plasma membrane"/>
    <property type="evidence" value="ECO:0007669"/>
    <property type="project" value="UniProtKB-SubCell"/>
</dbReference>
<dbReference type="Gene3D" id="3.40.50.300">
    <property type="entry name" value="P-loop containing nucleotide triphosphate hydrolases"/>
    <property type="match status" value="1"/>
</dbReference>
<dbReference type="InterPro" id="IPR050388">
    <property type="entry name" value="ABC_Ni/Peptide_Import"/>
</dbReference>
<evidence type="ECO:0000313" key="9">
    <source>
        <dbReference type="EMBL" id="MBE6421511.1"/>
    </source>
</evidence>
<keyword evidence="4" id="KW-1003">Cell membrane</keyword>
<keyword evidence="6 9" id="KW-0067">ATP-binding</keyword>
<keyword evidence="5" id="KW-0547">Nucleotide-binding</keyword>
<evidence type="ECO:0000259" key="8">
    <source>
        <dbReference type="PROSITE" id="PS50893"/>
    </source>
</evidence>
<feature type="domain" description="ABC transporter" evidence="8">
    <location>
        <begin position="11"/>
        <end position="259"/>
    </location>
</feature>
<dbReference type="GO" id="GO:0005524">
    <property type="term" value="F:ATP binding"/>
    <property type="evidence" value="ECO:0007669"/>
    <property type="project" value="UniProtKB-KW"/>
</dbReference>
<accession>A0A928HGA0</accession>
<dbReference type="CDD" id="cd03257">
    <property type="entry name" value="ABC_NikE_OppD_transporters"/>
    <property type="match status" value="1"/>
</dbReference>
<dbReference type="GO" id="GO:0015833">
    <property type="term" value="P:peptide transport"/>
    <property type="evidence" value="ECO:0007669"/>
    <property type="project" value="InterPro"/>
</dbReference>
<name>A0A928HGA0_9BACT</name>
<comment type="subcellular location">
    <subcellularLocation>
        <location evidence="1">Cell inner membrane</location>
        <topology evidence="1">Peripheral membrane protein</topology>
    </subcellularLocation>
</comment>
<comment type="caution">
    <text evidence="9">The sequence shown here is derived from an EMBL/GenBank/DDBJ whole genome shotgun (WGS) entry which is preliminary data.</text>
</comment>
<dbReference type="InterPro" id="IPR003439">
    <property type="entry name" value="ABC_transporter-like_ATP-bd"/>
</dbReference>
<dbReference type="InterPro" id="IPR013563">
    <property type="entry name" value="Oligopep_ABC_C"/>
</dbReference>
<comment type="similarity">
    <text evidence="2">Belongs to the ABC transporter superfamily.</text>
</comment>
<dbReference type="EMBL" id="SUVG01000005">
    <property type="protein sequence ID" value="MBE6421511.1"/>
    <property type="molecule type" value="Genomic_DNA"/>
</dbReference>
<dbReference type="PROSITE" id="PS00211">
    <property type="entry name" value="ABC_TRANSPORTER_1"/>
    <property type="match status" value="1"/>
</dbReference>
<dbReference type="InterPro" id="IPR017871">
    <property type="entry name" value="ABC_transporter-like_CS"/>
</dbReference>
<organism evidence="9 10">
    <name type="scientific">Candidatus Avelusimicrobium gallicola</name>
    <dbReference type="NCBI Taxonomy" id="2562704"/>
    <lineage>
        <taxon>Bacteria</taxon>
        <taxon>Pseudomonadati</taxon>
        <taxon>Elusimicrobiota</taxon>
        <taxon>Elusimicrobia</taxon>
        <taxon>Elusimicrobiales</taxon>
        <taxon>Elusimicrobiaceae</taxon>
        <taxon>Candidatus Avelusimicrobium</taxon>
    </lineage>
</organism>
<dbReference type="InterPro" id="IPR027417">
    <property type="entry name" value="P-loop_NTPase"/>
</dbReference>
<dbReference type="PANTHER" id="PTHR43297">
    <property type="entry name" value="OLIGOPEPTIDE TRANSPORT ATP-BINDING PROTEIN APPD"/>
    <property type="match status" value="1"/>
</dbReference>
<dbReference type="GO" id="GO:0016887">
    <property type="term" value="F:ATP hydrolysis activity"/>
    <property type="evidence" value="ECO:0007669"/>
    <property type="project" value="InterPro"/>
</dbReference>
<dbReference type="InterPro" id="IPR003593">
    <property type="entry name" value="AAA+_ATPase"/>
</dbReference>
<evidence type="ECO:0000256" key="4">
    <source>
        <dbReference type="ARBA" id="ARBA00022475"/>
    </source>
</evidence>
<keyword evidence="3" id="KW-0813">Transport</keyword>